<dbReference type="InterPro" id="IPR012259">
    <property type="entry name" value="DHFR"/>
</dbReference>
<gene>
    <name evidence="8" type="ORF">LSINAPIS_LOCUS14922</name>
</gene>
<feature type="domain" description="DHFR" evidence="7">
    <location>
        <begin position="6"/>
        <end position="136"/>
    </location>
</feature>
<proteinExistence type="predicted"/>
<dbReference type="PRINTS" id="PR00070">
    <property type="entry name" value="DHFR"/>
</dbReference>
<dbReference type="GO" id="GO:0046654">
    <property type="term" value="P:tetrahydrofolate biosynthetic process"/>
    <property type="evidence" value="ECO:0007669"/>
    <property type="project" value="InterPro"/>
</dbReference>
<dbReference type="InterPro" id="IPR001796">
    <property type="entry name" value="DHFR_dom"/>
</dbReference>
<dbReference type="Proteomes" id="UP000324832">
    <property type="component" value="Unassembled WGS sequence"/>
</dbReference>
<evidence type="ECO:0000256" key="3">
    <source>
        <dbReference type="ARBA" id="ARBA00022563"/>
    </source>
</evidence>
<dbReference type="EC" id="1.5.1.3" evidence="2"/>
<keyword evidence="9" id="KW-1185">Reference proteome</keyword>
<evidence type="ECO:0000313" key="8">
    <source>
        <dbReference type="EMBL" id="VVD05367.1"/>
    </source>
</evidence>
<keyword evidence="3" id="KW-0554">One-carbon metabolism</keyword>
<dbReference type="Pfam" id="PF00186">
    <property type="entry name" value="DHFR_1"/>
    <property type="match status" value="1"/>
</dbReference>
<keyword evidence="5" id="KW-0560">Oxidoreductase</keyword>
<comment type="pathway">
    <text evidence="1">Cofactor biosynthesis; tetrahydrofolate biosynthesis; 5,6,7,8-tetrahydrofolate from 7,8-dihydrofolate: step 1/1.</text>
</comment>
<evidence type="ECO:0000256" key="4">
    <source>
        <dbReference type="ARBA" id="ARBA00022857"/>
    </source>
</evidence>
<evidence type="ECO:0000256" key="5">
    <source>
        <dbReference type="ARBA" id="ARBA00023002"/>
    </source>
</evidence>
<evidence type="ECO:0000256" key="6">
    <source>
        <dbReference type="ARBA" id="ARBA00048873"/>
    </source>
</evidence>
<organism evidence="8 9">
    <name type="scientific">Leptidea sinapis</name>
    <dbReference type="NCBI Taxonomy" id="189913"/>
    <lineage>
        <taxon>Eukaryota</taxon>
        <taxon>Metazoa</taxon>
        <taxon>Ecdysozoa</taxon>
        <taxon>Arthropoda</taxon>
        <taxon>Hexapoda</taxon>
        <taxon>Insecta</taxon>
        <taxon>Pterygota</taxon>
        <taxon>Neoptera</taxon>
        <taxon>Endopterygota</taxon>
        <taxon>Lepidoptera</taxon>
        <taxon>Glossata</taxon>
        <taxon>Ditrysia</taxon>
        <taxon>Papilionoidea</taxon>
        <taxon>Pieridae</taxon>
        <taxon>Dismorphiinae</taxon>
        <taxon>Leptidea</taxon>
    </lineage>
</organism>
<reference evidence="8 9" key="1">
    <citation type="submission" date="2017-07" db="EMBL/GenBank/DDBJ databases">
        <authorList>
            <person name="Talla V."/>
            <person name="Backstrom N."/>
        </authorList>
    </citation>
    <scope>NUCLEOTIDE SEQUENCE [LARGE SCALE GENOMIC DNA]</scope>
</reference>
<dbReference type="SUPFAM" id="SSF53597">
    <property type="entry name" value="Dihydrofolate reductase-like"/>
    <property type="match status" value="1"/>
</dbReference>
<dbReference type="Gene3D" id="3.40.430.10">
    <property type="entry name" value="Dihydrofolate Reductase, subunit A"/>
    <property type="match status" value="1"/>
</dbReference>
<dbReference type="GO" id="GO:0005739">
    <property type="term" value="C:mitochondrion"/>
    <property type="evidence" value="ECO:0007669"/>
    <property type="project" value="TreeGrafter"/>
</dbReference>
<evidence type="ECO:0000256" key="1">
    <source>
        <dbReference type="ARBA" id="ARBA00004903"/>
    </source>
</evidence>
<dbReference type="PROSITE" id="PS51330">
    <property type="entry name" value="DHFR_2"/>
    <property type="match status" value="1"/>
</dbReference>
<comment type="catalytic activity">
    <reaction evidence="6">
        <text>(6S)-5,6,7,8-tetrahydrofolate + NADP(+) = 7,8-dihydrofolate + NADPH + H(+)</text>
        <dbReference type="Rhea" id="RHEA:15009"/>
        <dbReference type="ChEBI" id="CHEBI:15378"/>
        <dbReference type="ChEBI" id="CHEBI:57451"/>
        <dbReference type="ChEBI" id="CHEBI:57453"/>
        <dbReference type="ChEBI" id="CHEBI:57783"/>
        <dbReference type="ChEBI" id="CHEBI:58349"/>
        <dbReference type="EC" id="1.5.1.3"/>
    </reaction>
</comment>
<evidence type="ECO:0000313" key="9">
    <source>
        <dbReference type="Proteomes" id="UP000324832"/>
    </source>
</evidence>
<dbReference type="CDD" id="cd00209">
    <property type="entry name" value="DHFR"/>
    <property type="match status" value="1"/>
</dbReference>
<evidence type="ECO:0000256" key="2">
    <source>
        <dbReference type="ARBA" id="ARBA00012856"/>
    </source>
</evidence>
<dbReference type="GO" id="GO:0004146">
    <property type="term" value="F:dihydrofolate reductase activity"/>
    <property type="evidence" value="ECO:0007669"/>
    <property type="project" value="UniProtKB-EC"/>
</dbReference>
<dbReference type="GO" id="GO:0050661">
    <property type="term" value="F:NADP binding"/>
    <property type="evidence" value="ECO:0007669"/>
    <property type="project" value="InterPro"/>
</dbReference>
<accession>A0A5E4R411</accession>
<dbReference type="PANTHER" id="PTHR48069">
    <property type="entry name" value="DIHYDROFOLATE REDUCTASE"/>
    <property type="match status" value="1"/>
</dbReference>
<sequence length="136" mass="15345">MWSNQNFNVIVAVCENRGIGDSGDGGVPWRINGEVAFFKTMTVQNSDPKKKNADIIGRESWKCIPVKYRPLERGYVILTRNVAQMKQSVAGIRDVEIAGSFDEALAIIEEHRDIESTRVIGRGEIYKSLFQQNSNR</sequence>
<keyword evidence="4" id="KW-0521">NADP</keyword>
<name>A0A5E4R411_9NEOP</name>
<dbReference type="AlphaFoldDB" id="A0A5E4R411"/>
<dbReference type="PANTHER" id="PTHR48069:SF3">
    <property type="entry name" value="DIHYDROFOLATE REDUCTASE"/>
    <property type="match status" value="1"/>
</dbReference>
<dbReference type="GO" id="GO:0006730">
    <property type="term" value="P:one-carbon metabolic process"/>
    <property type="evidence" value="ECO:0007669"/>
    <property type="project" value="UniProtKB-KW"/>
</dbReference>
<dbReference type="GO" id="GO:0046655">
    <property type="term" value="P:folic acid metabolic process"/>
    <property type="evidence" value="ECO:0007669"/>
    <property type="project" value="TreeGrafter"/>
</dbReference>
<evidence type="ECO:0000259" key="7">
    <source>
        <dbReference type="PROSITE" id="PS51330"/>
    </source>
</evidence>
<protein>
    <recommendedName>
        <fullName evidence="2">dihydrofolate reductase</fullName>
        <ecNumber evidence="2">1.5.1.3</ecNumber>
    </recommendedName>
</protein>
<dbReference type="EMBL" id="FZQP02006965">
    <property type="protein sequence ID" value="VVD05367.1"/>
    <property type="molecule type" value="Genomic_DNA"/>
</dbReference>
<dbReference type="GO" id="GO:0046452">
    <property type="term" value="P:dihydrofolate metabolic process"/>
    <property type="evidence" value="ECO:0007669"/>
    <property type="project" value="TreeGrafter"/>
</dbReference>
<dbReference type="InterPro" id="IPR024072">
    <property type="entry name" value="DHFR-like_dom_sf"/>
</dbReference>